<evidence type="ECO:0000313" key="4">
    <source>
        <dbReference type="Proteomes" id="UP001437574"/>
    </source>
</evidence>
<dbReference type="EMBL" id="BAAAAK010000022">
    <property type="protein sequence ID" value="GAA0043185.1"/>
    <property type="molecule type" value="Genomic_DNA"/>
</dbReference>
<evidence type="ECO:0000256" key="2">
    <source>
        <dbReference type="SAM" id="Phobius"/>
    </source>
</evidence>
<name>A0ABC9VN56_LACAM</name>
<feature type="transmembrane region" description="Helical" evidence="2">
    <location>
        <begin position="30"/>
        <end position="48"/>
    </location>
</feature>
<evidence type="ECO:0000313" key="3">
    <source>
        <dbReference type="EMBL" id="GAA0043185.1"/>
    </source>
</evidence>
<keyword evidence="2" id="KW-0472">Membrane</keyword>
<dbReference type="Proteomes" id="UP001437574">
    <property type="component" value="Unassembled WGS sequence"/>
</dbReference>
<keyword evidence="2" id="KW-0812">Transmembrane</keyword>
<keyword evidence="2" id="KW-1133">Transmembrane helix</keyword>
<reference evidence="3 4" key="1">
    <citation type="journal article" date="2024" name="Int. J. Syst. Evol. Microbiol.">
        <title>Proposal of Lactobacillus amylovorus subsp. animalis subsp. nov. and an emended description of Lactobacillus amylovorus.</title>
        <authorList>
            <person name="Yamane K."/>
            <person name="Tanizawa Y."/>
            <person name="Kobayashi H."/>
            <person name="Kamizono T."/>
            <person name="Kojima Y."/>
            <person name="Takagi H."/>
            <person name="Tohno M."/>
        </authorList>
    </citation>
    <scope>NUCLEOTIDE SEQUENCE [LARGE SCALE GENOMIC DNA]</scope>
    <source>
        <strain evidence="3 4">TKL145</strain>
    </source>
</reference>
<organism evidence="3 4">
    <name type="scientific">Lactobacillus amylovorus subsp. animalium</name>
    <dbReference type="NCBI Taxonomy" id="3378536"/>
    <lineage>
        <taxon>Bacteria</taxon>
        <taxon>Bacillati</taxon>
        <taxon>Bacillota</taxon>
        <taxon>Bacilli</taxon>
        <taxon>Lactobacillales</taxon>
        <taxon>Lactobacillaceae</taxon>
        <taxon>Lactobacillus</taxon>
    </lineage>
</organism>
<proteinExistence type="predicted"/>
<accession>A0ABC9VN56</accession>
<reference evidence="4" key="2">
    <citation type="submission" date="2024-01" db="EMBL/GenBank/DDBJ databases">
        <title>Draft genome sequence of Lactobacillus amylovorus strain TKL145.</title>
        <authorList>
            <person name="Tohno M."/>
            <person name="Tanizawa Y."/>
        </authorList>
    </citation>
    <scope>NUCLEOTIDE SEQUENCE [LARGE SCALE GENOMIC DNA]</scope>
    <source>
        <strain evidence="4">TKL145</strain>
    </source>
</reference>
<comment type="caution">
    <text evidence="3">The sequence shown here is derived from an EMBL/GenBank/DDBJ whole genome shotgun (WGS) entry which is preliminary data.</text>
</comment>
<gene>
    <name evidence="3" type="ORF">LATKL145_15970</name>
</gene>
<evidence type="ECO:0000256" key="1">
    <source>
        <dbReference type="SAM" id="Coils"/>
    </source>
</evidence>
<dbReference type="AlphaFoldDB" id="A0ABC9VN56"/>
<keyword evidence="1" id="KW-0175">Coiled coil</keyword>
<protein>
    <submittedName>
        <fullName evidence="3">Uncharacterized protein</fullName>
    </submittedName>
</protein>
<sequence>MEYLSIETGDAYEKRDKSTERKYFKTTLQLVYVLTIVLAALACLVWQLNRLIKELRKTVDALTDLIRSANKLKSQLKKFSKRKK</sequence>
<feature type="coiled-coil region" evidence="1">
    <location>
        <begin position="52"/>
        <end position="82"/>
    </location>
</feature>